<keyword evidence="1" id="KW-0001">2Fe-2S</keyword>
<dbReference type="GO" id="GO:0046872">
    <property type="term" value="F:metal ion binding"/>
    <property type="evidence" value="ECO:0007669"/>
    <property type="project" value="UniProtKB-KW"/>
</dbReference>
<dbReference type="AlphaFoldDB" id="A0A372JL54"/>
<gene>
    <name evidence="7" type="ORF">DZF91_16535</name>
</gene>
<dbReference type="GO" id="GO:0016787">
    <property type="term" value="F:hydrolase activity"/>
    <property type="evidence" value="ECO:0007669"/>
    <property type="project" value="UniProtKB-KW"/>
</dbReference>
<dbReference type="Proteomes" id="UP000261811">
    <property type="component" value="Unassembled WGS sequence"/>
</dbReference>
<dbReference type="InterPro" id="IPR036866">
    <property type="entry name" value="RibonucZ/Hydroxyglut_hydro"/>
</dbReference>
<dbReference type="SUPFAM" id="SSF56281">
    <property type="entry name" value="Metallo-hydrolase/oxidoreductase"/>
    <property type="match status" value="1"/>
</dbReference>
<proteinExistence type="predicted"/>
<feature type="domain" description="Rieske" evidence="6">
    <location>
        <begin position="442"/>
        <end position="531"/>
    </location>
</feature>
<reference evidence="7 8" key="1">
    <citation type="submission" date="2018-08" db="EMBL/GenBank/DDBJ databases">
        <title>Actinomadura jelena sp. nov., a novel Actinomycete isolated from soil in Chad.</title>
        <authorList>
            <person name="Shi L."/>
        </authorList>
    </citation>
    <scope>NUCLEOTIDE SEQUENCE [LARGE SCALE GENOMIC DNA]</scope>
    <source>
        <strain evidence="7 8">NEAU-G17</strain>
    </source>
</reference>
<dbReference type="PANTHER" id="PTHR43546">
    <property type="entry name" value="UPF0173 METAL-DEPENDENT HYDROLASE MJ1163-RELATED"/>
    <property type="match status" value="1"/>
</dbReference>
<dbReference type="SUPFAM" id="SSF50022">
    <property type="entry name" value="ISP domain"/>
    <property type="match status" value="1"/>
</dbReference>
<keyword evidence="7" id="KW-0378">Hydrolase</keyword>
<dbReference type="SUPFAM" id="SSF55718">
    <property type="entry name" value="SCP-like"/>
    <property type="match status" value="1"/>
</dbReference>
<evidence type="ECO:0000256" key="4">
    <source>
        <dbReference type="ARBA" id="ARBA00023014"/>
    </source>
</evidence>
<name>A0A372JL54_9ACTN</name>
<dbReference type="GO" id="GO:0004497">
    <property type="term" value="F:monooxygenase activity"/>
    <property type="evidence" value="ECO:0007669"/>
    <property type="project" value="UniProtKB-ARBA"/>
</dbReference>
<feature type="region of interest" description="Disordered" evidence="5">
    <location>
        <begin position="560"/>
        <end position="586"/>
    </location>
</feature>
<comment type="caution">
    <text evidence="7">The sequence shown here is derived from an EMBL/GenBank/DDBJ whole genome shotgun (WGS) entry which is preliminary data.</text>
</comment>
<dbReference type="InterPro" id="IPR050114">
    <property type="entry name" value="UPF0173_UPF0282_UlaG_hydrolase"/>
</dbReference>
<dbReference type="EMBL" id="QURH01000278">
    <property type="protein sequence ID" value="RFU40546.1"/>
    <property type="molecule type" value="Genomic_DNA"/>
</dbReference>
<dbReference type="OrthoDB" id="6988582at2"/>
<dbReference type="InterPro" id="IPR036527">
    <property type="entry name" value="SCP2_sterol-bd_dom_sf"/>
</dbReference>
<dbReference type="Pfam" id="PF13483">
    <property type="entry name" value="Lactamase_B_3"/>
    <property type="match status" value="1"/>
</dbReference>
<keyword evidence="2" id="KW-0479">Metal-binding</keyword>
<evidence type="ECO:0000256" key="5">
    <source>
        <dbReference type="SAM" id="MobiDB-lite"/>
    </source>
</evidence>
<evidence type="ECO:0000256" key="1">
    <source>
        <dbReference type="ARBA" id="ARBA00022714"/>
    </source>
</evidence>
<dbReference type="Gene3D" id="3.60.15.10">
    <property type="entry name" value="Ribonuclease Z/Hydroxyacylglutathione hydrolase-like"/>
    <property type="match status" value="1"/>
</dbReference>
<evidence type="ECO:0000313" key="7">
    <source>
        <dbReference type="EMBL" id="RFU40546.1"/>
    </source>
</evidence>
<accession>A0A372JL54</accession>
<dbReference type="PROSITE" id="PS51296">
    <property type="entry name" value="RIESKE"/>
    <property type="match status" value="1"/>
</dbReference>
<sequence>MPKVTFLGHAGLAVRATAFRLLADPWLAPTGAFLGAWHQYPRNDHLDLAEVLDADWVAVSHEHLDHFDPWVLERLPARTRILIPAYPGPAFRERIRRAAGARQVIEVSPWKKFPLDNRGSWITAIPELSPMCHDAAFLIVADGRSVLHCNDARLTAAQARRAKHLAGGRLDLMALQTSGASWHPICYEYPPEEMARVSLAKRIAKLRAAQRLVRQTAPELAVPFAGPPCFLDEEVAGLNWVLDQEDGAFCDPEASVRWLREHLPNQAFDHFQPGDAVELDTGAVTRDPVSAAFSYAWSPADRTAYLERYAADRKELVAGVLASYPEPGPDLFERFTEHFRRLGSLSDYFLEQIAMTVRFEVTGPNGGSWDVDLRPGAVSVAEARPDVRPQYRITVAGRWLDTVLTGRLAWEDLLISFRLSLYRDPDVYNDHLVGLLKHANAAALRAVEEYETGRDESERIIVHSAGRNFDIPRYCPHAGEDLSIGAVVRDGQIHCLAHNFAFDLATGQCVNARAAALGSRPVDACAAPVAPSASTPASTPASADVSAVELPATAMDVPASFGGPTSVDAPAPVGLAATVESPAPVE</sequence>
<keyword evidence="4" id="KW-0411">Iron-sulfur</keyword>
<dbReference type="InterPro" id="IPR036922">
    <property type="entry name" value="Rieske_2Fe-2S_sf"/>
</dbReference>
<evidence type="ECO:0000256" key="3">
    <source>
        <dbReference type="ARBA" id="ARBA00023004"/>
    </source>
</evidence>
<dbReference type="UniPathway" id="UPA00628"/>
<evidence type="ECO:0000256" key="2">
    <source>
        <dbReference type="ARBA" id="ARBA00022723"/>
    </source>
</evidence>
<evidence type="ECO:0000313" key="8">
    <source>
        <dbReference type="Proteomes" id="UP000261811"/>
    </source>
</evidence>
<dbReference type="GO" id="GO:0006054">
    <property type="term" value="P:N-acetylneuraminate metabolic process"/>
    <property type="evidence" value="ECO:0007669"/>
    <property type="project" value="UniProtKB-UniPathway"/>
</dbReference>
<protein>
    <submittedName>
        <fullName evidence="7">MBL fold metallo-hydrolase</fullName>
    </submittedName>
</protein>
<dbReference type="GO" id="GO:0051537">
    <property type="term" value="F:2 iron, 2 sulfur cluster binding"/>
    <property type="evidence" value="ECO:0007669"/>
    <property type="project" value="UniProtKB-KW"/>
</dbReference>
<keyword evidence="8" id="KW-1185">Reference proteome</keyword>
<dbReference type="GO" id="GO:0016705">
    <property type="term" value="F:oxidoreductase activity, acting on paired donors, with incorporation or reduction of molecular oxygen"/>
    <property type="evidence" value="ECO:0007669"/>
    <property type="project" value="UniProtKB-ARBA"/>
</dbReference>
<organism evidence="7 8">
    <name type="scientific">Actinomadura logoneensis</name>
    <dbReference type="NCBI Taxonomy" id="2293572"/>
    <lineage>
        <taxon>Bacteria</taxon>
        <taxon>Bacillati</taxon>
        <taxon>Actinomycetota</taxon>
        <taxon>Actinomycetes</taxon>
        <taxon>Streptosporangiales</taxon>
        <taxon>Thermomonosporaceae</taxon>
        <taxon>Actinomadura</taxon>
    </lineage>
</organism>
<dbReference type="Pfam" id="PF00355">
    <property type="entry name" value="Rieske"/>
    <property type="match status" value="1"/>
</dbReference>
<dbReference type="InterPro" id="IPR017941">
    <property type="entry name" value="Rieske_2Fe-2S"/>
</dbReference>
<dbReference type="Gene3D" id="2.102.10.10">
    <property type="entry name" value="Rieske [2Fe-2S] iron-sulphur domain"/>
    <property type="match status" value="1"/>
</dbReference>
<evidence type="ECO:0000259" key="6">
    <source>
        <dbReference type="PROSITE" id="PS51296"/>
    </source>
</evidence>
<dbReference type="RefSeq" id="WP_117358355.1">
    <property type="nucleotide sequence ID" value="NZ_QURH01000278.1"/>
</dbReference>
<dbReference type="PANTHER" id="PTHR43546:SF8">
    <property type="entry name" value="METALLO-BETA-LACTAMASE DOMAIN-CONTAINING PROTEIN"/>
    <property type="match status" value="1"/>
</dbReference>
<keyword evidence="3" id="KW-0408">Iron</keyword>